<keyword evidence="7" id="KW-0249">Electron transport</keyword>
<dbReference type="RefSeq" id="WP_054671512.1">
    <property type="nucleotide sequence ID" value="NZ_AYZR01000009.1"/>
</dbReference>
<keyword evidence="10" id="KW-1185">Reference proteome</keyword>
<evidence type="ECO:0000256" key="6">
    <source>
        <dbReference type="ARBA" id="ARBA00022643"/>
    </source>
</evidence>
<dbReference type="PATRIC" id="fig|1423802.4.peg.759"/>
<evidence type="ECO:0000256" key="1">
    <source>
        <dbReference type="ARBA" id="ARBA00001917"/>
    </source>
</evidence>
<comment type="caution">
    <text evidence="9">The sequence shown here is derived from an EMBL/GenBank/DDBJ whole genome shotgun (WGS) entry which is preliminary data.</text>
</comment>
<dbReference type="InterPro" id="IPR008254">
    <property type="entry name" value="Flavodoxin/NO_synth"/>
</dbReference>
<evidence type="ECO:0000256" key="5">
    <source>
        <dbReference type="ARBA" id="ARBA00022630"/>
    </source>
</evidence>
<dbReference type="Gene3D" id="3.40.50.360">
    <property type="match status" value="1"/>
</dbReference>
<evidence type="ECO:0000256" key="7">
    <source>
        <dbReference type="ARBA" id="ARBA00022982"/>
    </source>
</evidence>
<dbReference type="STRING" id="1423802.FC56_GL000748"/>
<dbReference type="EMBL" id="AYZR01000009">
    <property type="protein sequence ID" value="KRM93084.1"/>
    <property type="molecule type" value="Genomic_DNA"/>
</dbReference>
<evidence type="ECO:0000256" key="4">
    <source>
        <dbReference type="ARBA" id="ARBA00022448"/>
    </source>
</evidence>
<evidence type="ECO:0000256" key="2">
    <source>
        <dbReference type="ARBA" id="ARBA00003297"/>
    </source>
</evidence>
<organism evidence="9 10">
    <name type="scientific">Lentilactobacillus senioris DSM 24302 = JCM 17472</name>
    <dbReference type="NCBI Taxonomy" id="1423802"/>
    <lineage>
        <taxon>Bacteria</taxon>
        <taxon>Bacillati</taxon>
        <taxon>Bacillota</taxon>
        <taxon>Bacilli</taxon>
        <taxon>Lactobacillales</taxon>
        <taxon>Lactobacillaceae</taxon>
        <taxon>Lentilactobacillus</taxon>
    </lineage>
</organism>
<name>A0A0R2CZD1_9LACO</name>
<evidence type="ECO:0000313" key="10">
    <source>
        <dbReference type="Proteomes" id="UP000051256"/>
    </source>
</evidence>
<dbReference type="NCBIfam" id="NF005587">
    <property type="entry name" value="PRK07308.1"/>
    <property type="match status" value="1"/>
</dbReference>
<proteinExistence type="inferred from homology"/>
<evidence type="ECO:0000259" key="8">
    <source>
        <dbReference type="PROSITE" id="PS50902"/>
    </source>
</evidence>
<comment type="cofactor">
    <cofactor evidence="1">
        <name>FMN</name>
        <dbReference type="ChEBI" id="CHEBI:58210"/>
    </cofactor>
</comment>
<keyword evidence="6" id="KW-0288">FMN</keyword>
<feature type="domain" description="Flavodoxin-like" evidence="8">
    <location>
        <begin position="4"/>
        <end position="144"/>
    </location>
</feature>
<dbReference type="InterPro" id="IPR029039">
    <property type="entry name" value="Flavoprotein-like_sf"/>
</dbReference>
<dbReference type="GO" id="GO:0010181">
    <property type="term" value="F:FMN binding"/>
    <property type="evidence" value="ECO:0007669"/>
    <property type="project" value="InterPro"/>
</dbReference>
<keyword evidence="5" id="KW-0285">Flavoprotein</keyword>
<evidence type="ECO:0000313" key="9">
    <source>
        <dbReference type="EMBL" id="KRM93084.1"/>
    </source>
</evidence>
<dbReference type="Pfam" id="PF00258">
    <property type="entry name" value="Flavodoxin_1"/>
    <property type="match status" value="1"/>
</dbReference>
<evidence type="ECO:0000256" key="3">
    <source>
        <dbReference type="ARBA" id="ARBA00005267"/>
    </source>
</evidence>
<keyword evidence="4" id="KW-0813">Transport</keyword>
<dbReference type="AlphaFoldDB" id="A0A0R2CZD1"/>
<accession>A0A0R2CZD1</accession>
<dbReference type="GO" id="GO:0016651">
    <property type="term" value="F:oxidoreductase activity, acting on NAD(P)H"/>
    <property type="evidence" value="ECO:0007669"/>
    <property type="project" value="UniProtKB-ARBA"/>
</dbReference>
<reference evidence="9 10" key="1">
    <citation type="journal article" date="2015" name="Genome Announc.">
        <title>Expanding the biotechnology potential of lactobacilli through comparative genomics of 213 strains and associated genera.</title>
        <authorList>
            <person name="Sun Z."/>
            <person name="Harris H.M."/>
            <person name="McCann A."/>
            <person name="Guo C."/>
            <person name="Argimon S."/>
            <person name="Zhang W."/>
            <person name="Yang X."/>
            <person name="Jeffery I.B."/>
            <person name="Cooney J.C."/>
            <person name="Kagawa T.F."/>
            <person name="Liu W."/>
            <person name="Song Y."/>
            <person name="Salvetti E."/>
            <person name="Wrobel A."/>
            <person name="Rasinkangas P."/>
            <person name="Parkhill J."/>
            <person name="Rea M.C."/>
            <person name="O'Sullivan O."/>
            <person name="Ritari J."/>
            <person name="Douillard F.P."/>
            <person name="Paul Ross R."/>
            <person name="Yang R."/>
            <person name="Briner A.E."/>
            <person name="Felis G.E."/>
            <person name="de Vos W.M."/>
            <person name="Barrangou R."/>
            <person name="Klaenhammer T.R."/>
            <person name="Caufield P.W."/>
            <person name="Cui Y."/>
            <person name="Zhang H."/>
            <person name="O'Toole P.W."/>
        </authorList>
    </citation>
    <scope>NUCLEOTIDE SEQUENCE [LARGE SCALE GENOMIC DNA]</scope>
    <source>
        <strain evidence="9 10">DSM 24302</strain>
    </source>
</reference>
<protein>
    <submittedName>
        <fullName evidence="9">Flavodoxin</fullName>
    </submittedName>
</protein>
<dbReference type="InterPro" id="IPR050619">
    <property type="entry name" value="Flavodoxin"/>
</dbReference>
<sequence>MITAQVIYATITGNNEDIADIITERFEDRGIDVNQTEISQADASVFLECDICVVCPYTYDEGALPEEGLDFYDDLQELNLSGKLYGVAGSGDTYYEEFFNVAVDKFEQAFQKAGATKATESVKINLEPDQVDIEALDEFTDDLILAAQKQATE</sequence>
<dbReference type="PROSITE" id="PS50902">
    <property type="entry name" value="FLAVODOXIN_LIKE"/>
    <property type="match status" value="1"/>
</dbReference>
<dbReference type="PANTHER" id="PTHR42809:SF1">
    <property type="entry name" value="FLAVODOXIN 1"/>
    <property type="match status" value="1"/>
</dbReference>
<dbReference type="PANTHER" id="PTHR42809">
    <property type="entry name" value="FLAVODOXIN 2"/>
    <property type="match status" value="1"/>
</dbReference>
<dbReference type="Proteomes" id="UP000051256">
    <property type="component" value="Unassembled WGS sequence"/>
</dbReference>
<dbReference type="SUPFAM" id="SSF52218">
    <property type="entry name" value="Flavoproteins"/>
    <property type="match status" value="1"/>
</dbReference>
<comment type="function">
    <text evidence="2">Low-potential electron donor to a number of redox enzymes.</text>
</comment>
<comment type="similarity">
    <text evidence="3">Belongs to the flavodoxin family.</text>
</comment>
<gene>
    <name evidence="9" type="ORF">FC56_GL000748</name>
</gene>